<organism evidence="5 6">
    <name type="scientific">Microbacterium rhizosphaerae</name>
    <dbReference type="NCBI Taxonomy" id="1678237"/>
    <lineage>
        <taxon>Bacteria</taxon>
        <taxon>Bacillati</taxon>
        <taxon>Actinomycetota</taxon>
        <taxon>Actinomycetes</taxon>
        <taxon>Micrococcales</taxon>
        <taxon>Microbacteriaceae</taxon>
        <taxon>Microbacterium</taxon>
    </lineage>
</organism>
<proteinExistence type="predicted"/>
<dbReference type="EMBL" id="CP139368">
    <property type="protein sequence ID" value="WPR88676.1"/>
    <property type="molecule type" value="Genomic_DNA"/>
</dbReference>
<evidence type="ECO:0000313" key="6">
    <source>
        <dbReference type="Proteomes" id="UP001323798"/>
    </source>
</evidence>
<keyword evidence="2" id="KW-0238">DNA-binding</keyword>
<keyword evidence="1" id="KW-0805">Transcription regulation</keyword>
<dbReference type="PROSITE" id="PS50995">
    <property type="entry name" value="HTH_MARR_2"/>
    <property type="match status" value="1"/>
</dbReference>
<gene>
    <name evidence="5" type="ORF">SM116_12960</name>
</gene>
<evidence type="ECO:0000256" key="1">
    <source>
        <dbReference type="ARBA" id="ARBA00023015"/>
    </source>
</evidence>
<dbReference type="SUPFAM" id="SSF46785">
    <property type="entry name" value="Winged helix' DNA-binding domain"/>
    <property type="match status" value="1"/>
</dbReference>
<dbReference type="Pfam" id="PF01047">
    <property type="entry name" value="MarR"/>
    <property type="match status" value="1"/>
</dbReference>
<evidence type="ECO:0000259" key="4">
    <source>
        <dbReference type="PROSITE" id="PS50995"/>
    </source>
</evidence>
<evidence type="ECO:0000256" key="2">
    <source>
        <dbReference type="ARBA" id="ARBA00023125"/>
    </source>
</evidence>
<accession>A0ABZ0SHG3</accession>
<dbReference type="InterPro" id="IPR036390">
    <property type="entry name" value="WH_DNA-bd_sf"/>
</dbReference>
<dbReference type="InterPro" id="IPR052526">
    <property type="entry name" value="HTH-type_Bedaq_tolerance"/>
</dbReference>
<feature type="domain" description="HTH marR-type" evidence="4">
    <location>
        <begin position="1"/>
        <end position="136"/>
    </location>
</feature>
<dbReference type="InterPro" id="IPR023187">
    <property type="entry name" value="Tscrpt_reg_MarR-type_CS"/>
</dbReference>
<protein>
    <submittedName>
        <fullName evidence="5">MarR family transcriptional regulator</fullName>
    </submittedName>
</protein>
<dbReference type="Proteomes" id="UP001323798">
    <property type="component" value="Chromosome"/>
</dbReference>
<dbReference type="InterPro" id="IPR000835">
    <property type="entry name" value="HTH_MarR-typ"/>
</dbReference>
<dbReference type="PANTHER" id="PTHR39515">
    <property type="entry name" value="CONSERVED PROTEIN"/>
    <property type="match status" value="1"/>
</dbReference>
<dbReference type="PANTHER" id="PTHR39515:SF2">
    <property type="entry name" value="HTH-TYPE TRANSCRIPTIONAL REGULATOR RV0880"/>
    <property type="match status" value="1"/>
</dbReference>
<evidence type="ECO:0000313" key="5">
    <source>
        <dbReference type="EMBL" id="WPR88676.1"/>
    </source>
</evidence>
<name>A0ABZ0SHG3_9MICO</name>
<dbReference type="SMART" id="SM00347">
    <property type="entry name" value="HTH_MARR"/>
    <property type="match status" value="1"/>
</dbReference>
<keyword evidence="3" id="KW-0804">Transcription</keyword>
<dbReference type="RefSeq" id="WP_320941395.1">
    <property type="nucleotide sequence ID" value="NZ_BAABEU010000006.1"/>
</dbReference>
<dbReference type="PROSITE" id="PS01117">
    <property type="entry name" value="HTH_MARR_1"/>
    <property type="match status" value="1"/>
</dbReference>
<reference evidence="5 6" key="1">
    <citation type="submission" date="2023-11" db="EMBL/GenBank/DDBJ databases">
        <title>Genome sequence of Microbacterium rhizosphaerae KACC 19337.</title>
        <authorList>
            <person name="Choi H."/>
            <person name="Kim S."/>
            <person name="Kim Y."/>
            <person name="Kwon S.-W."/>
            <person name="Heo J."/>
        </authorList>
    </citation>
    <scope>NUCLEOTIDE SEQUENCE [LARGE SCALE GENOMIC DNA]</scope>
    <source>
        <strain evidence="5 6">KACC 19337</strain>
    </source>
</reference>
<sequence>MNATRTSQDAARLAIAIGRINRRIRPPEDGMTHGQLSVLSTIVRRGPLRPGDIARREHLAPPSVTRLVADLESRGLVGREPDPADRRSFFVLATPQGERAVLRARAERAERIGVLLAALDDDEHAAVVAALDALERIAEPG</sequence>
<dbReference type="InterPro" id="IPR036388">
    <property type="entry name" value="WH-like_DNA-bd_sf"/>
</dbReference>
<dbReference type="Gene3D" id="1.10.10.10">
    <property type="entry name" value="Winged helix-like DNA-binding domain superfamily/Winged helix DNA-binding domain"/>
    <property type="match status" value="1"/>
</dbReference>
<evidence type="ECO:0000256" key="3">
    <source>
        <dbReference type="ARBA" id="ARBA00023163"/>
    </source>
</evidence>
<keyword evidence="6" id="KW-1185">Reference proteome</keyword>